<keyword evidence="1" id="KW-0812">Transmembrane</keyword>
<dbReference type="Proteomes" id="UP001218208">
    <property type="component" value="Unassembled WGS sequence"/>
</dbReference>
<protein>
    <submittedName>
        <fullName evidence="2">Uncharacterized protein</fullName>
    </submittedName>
</protein>
<evidence type="ECO:0000256" key="1">
    <source>
        <dbReference type="SAM" id="Phobius"/>
    </source>
</evidence>
<feature type="transmembrane region" description="Helical" evidence="1">
    <location>
        <begin position="23"/>
        <end position="41"/>
    </location>
</feature>
<evidence type="ECO:0000313" key="2">
    <source>
        <dbReference type="EMBL" id="EKT4092726.1"/>
    </source>
</evidence>
<organism evidence="2 3">
    <name type="scientific">Stenotrophomonas maltophilia</name>
    <name type="common">Pseudomonas maltophilia</name>
    <name type="synonym">Xanthomonas maltophilia</name>
    <dbReference type="NCBI Taxonomy" id="40324"/>
    <lineage>
        <taxon>Bacteria</taxon>
        <taxon>Pseudomonadati</taxon>
        <taxon>Pseudomonadota</taxon>
        <taxon>Gammaproteobacteria</taxon>
        <taxon>Lysobacterales</taxon>
        <taxon>Lysobacteraceae</taxon>
        <taxon>Stenotrophomonas</taxon>
        <taxon>Stenotrophomonas maltophilia group</taxon>
    </lineage>
</organism>
<dbReference type="EMBL" id="ABLOJW010000010">
    <property type="protein sequence ID" value="EKT4092726.1"/>
    <property type="molecule type" value="Genomic_DNA"/>
</dbReference>
<reference evidence="2" key="1">
    <citation type="submission" date="2022-07" db="EMBL/GenBank/DDBJ databases">
        <authorList>
            <consortium name="DAFM: The Division of Animal and Food Microbiology"/>
        </authorList>
    </citation>
    <scope>NUCLEOTIDE SEQUENCE</scope>
    <source>
        <strain evidence="2">19MO01SH01-2</strain>
    </source>
</reference>
<accession>A0AAI9FUK0</accession>
<dbReference type="AlphaFoldDB" id="A0AAI9FUK0"/>
<name>A0AAI9FUK0_STEMA</name>
<keyword evidence="1" id="KW-0472">Membrane</keyword>
<sequence length="178" mass="19297">MSMMDGVSQCWLLSRSCVIDWDAWAAIATAAATGLALALALKETKARHRKAKHDALRSKIALYPHVHEAQAAVTSLGSVIRADVQLILANVEHEIQRVTAAMEAIKGTGHQLEEGDALLLASATSLAEYVVRQSKRLVNLDSAAHSDAALRDEWARDARKATQLFLDLASDYKRAAKA</sequence>
<gene>
    <name evidence="2" type="ORF">QEG23_002246</name>
</gene>
<comment type="caution">
    <text evidence="2">The sequence shown here is derived from an EMBL/GenBank/DDBJ whole genome shotgun (WGS) entry which is preliminary data.</text>
</comment>
<keyword evidence="1" id="KW-1133">Transmembrane helix</keyword>
<dbReference type="RefSeq" id="WP_322533847.1">
    <property type="nucleotide sequence ID" value="NZ_JAXRVF010000004.1"/>
</dbReference>
<proteinExistence type="predicted"/>
<evidence type="ECO:0000313" key="3">
    <source>
        <dbReference type="Proteomes" id="UP001218208"/>
    </source>
</evidence>